<feature type="chain" id="PRO_5012394141" evidence="2">
    <location>
        <begin position="20"/>
        <end position="284"/>
    </location>
</feature>
<accession>A0A1X0QCW3</accession>
<name>A0A1X0QCW3_9MICR</name>
<sequence length="284" mass="34248">MNFKLYNLLLLKIIETTYSEVDNKKDEEMDEAEIDEQINKTSMILHQLLSEAGINIPQSSENEMNPRLNDNSYTSQSSYCEKSSKKTLKRYDEIDLKHHYSRKPYEKSLKFESKNKITRREKNFYKESTDENEFDYLELLNFLEESDSFENGFYKEITEIIEITEKKICRVKIETNDFRSLVFDFKDSVNLENETIQEQILLYNLNNDSIFRIEEEITNHDAFYYVYCYVEEYAEIDPENNLEMFKVPYYCKEDCEQKKNLSLYFKFFKIKNGYTNDEIKKVPF</sequence>
<evidence type="ECO:0000256" key="1">
    <source>
        <dbReference type="SAM" id="MobiDB-lite"/>
    </source>
</evidence>
<evidence type="ECO:0000313" key="3">
    <source>
        <dbReference type="EMBL" id="ORD97592.1"/>
    </source>
</evidence>
<gene>
    <name evidence="3" type="ORF">HERIO_550</name>
</gene>
<feature type="region of interest" description="Disordered" evidence="1">
    <location>
        <begin position="58"/>
        <end position="77"/>
    </location>
</feature>
<protein>
    <submittedName>
        <fullName evidence="3">Uncharacterized protein</fullName>
    </submittedName>
</protein>
<evidence type="ECO:0000313" key="4">
    <source>
        <dbReference type="Proteomes" id="UP000192356"/>
    </source>
</evidence>
<evidence type="ECO:0000256" key="2">
    <source>
        <dbReference type="SAM" id="SignalP"/>
    </source>
</evidence>
<comment type="caution">
    <text evidence="3">The sequence shown here is derived from an EMBL/GenBank/DDBJ whole genome shotgun (WGS) entry which is preliminary data.</text>
</comment>
<reference evidence="3 4" key="1">
    <citation type="journal article" date="2017" name="Environ. Microbiol.">
        <title>Decay of the glycolytic pathway and adaptation to intranuclear parasitism within Enterocytozoonidae microsporidia.</title>
        <authorList>
            <person name="Wiredu Boakye D."/>
            <person name="Jaroenlak P."/>
            <person name="Prachumwat A."/>
            <person name="Williams T.A."/>
            <person name="Bateman K.S."/>
            <person name="Itsathitphaisarn O."/>
            <person name="Sritunyalucksana K."/>
            <person name="Paszkiewicz K.H."/>
            <person name="Moore K.A."/>
            <person name="Stentiford G.D."/>
            <person name="Williams B.A."/>
        </authorList>
    </citation>
    <scope>NUCLEOTIDE SEQUENCE [LARGE SCALE GENOMIC DNA]</scope>
    <source>
        <strain evidence="3 4">GB1</strain>
    </source>
</reference>
<proteinExistence type="predicted"/>
<dbReference type="VEuPathDB" id="MicrosporidiaDB:HERIO_550"/>
<keyword evidence="4" id="KW-1185">Reference proteome</keyword>
<dbReference type="VEuPathDB" id="MicrosporidiaDB:A0H76_58"/>
<organism evidence="3 4">
    <name type="scientific">Hepatospora eriocheir</name>
    <dbReference type="NCBI Taxonomy" id="1081669"/>
    <lineage>
        <taxon>Eukaryota</taxon>
        <taxon>Fungi</taxon>
        <taxon>Fungi incertae sedis</taxon>
        <taxon>Microsporidia</taxon>
        <taxon>Hepatosporidae</taxon>
        <taxon>Hepatospora</taxon>
    </lineage>
</organism>
<dbReference type="EMBL" id="LVKB01000017">
    <property type="protein sequence ID" value="ORD97592.1"/>
    <property type="molecule type" value="Genomic_DNA"/>
</dbReference>
<feature type="signal peptide" evidence="2">
    <location>
        <begin position="1"/>
        <end position="19"/>
    </location>
</feature>
<dbReference type="Proteomes" id="UP000192356">
    <property type="component" value="Unassembled WGS sequence"/>
</dbReference>
<dbReference type="AlphaFoldDB" id="A0A1X0QCW3"/>
<keyword evidence="2" id="KW-0732">Signal</keyword>